<dbReference type="SMART" id="SM00448">
    <property type="entry name" value="REC"/>
    <property type="match status" value="1"/>
</dbReference>
<dbReference type="InterPro" id="IPR052020">
    <property type="entry name" value="Cyclic_di-GMP/3'3'-cGAMP_PDE"/>
</dbReference>
<organism evidence="5 6">
    <name type="scientific">Zoogloea oleivorans</name>
    <dbReference type="NCBI Taxonomy" id="1552750"/>
    <lineage>
        <taxon>Bacteria</taxon>
        <taxon>Pseudomonadati</taxon>
        <taxon>Pseudomonadota</taxon>
        <taxon>Betaproteobacteria</taxon>
        <taxon>Rhodocyclales</taxon>
        <taxon>Zoogloeaceae</taxon>
        <taxon>Zoogloea</taxon>
    </lineage>
</organism>
<name>A0A6C2CR62_9RHOO</name>
<dbReference type="OrthoDB" id="9763857at2"/>
<dbReference type="Proteomes" id="UP000389128">
    <property type="component" value="Unassembled WGS sequence"/>
</dbReference>
<protein>
    <submittedName>
        <fullName evidence="5">Two-component system response regulator</fullName>
    </submittedName>
</protein>
<dbReference type="AlphaFoldDB" id="A0A6C2CR62"/>
<dbReference type="CDD" id="cd00077">
    <property type="entry name" value="HDc"/>
    <property type="match status" value="1"/>
</dbReference>
<dbReference type="EMBL" id="SDKK01000010">
    <property type="protein sequence ID" value="TYC56600.1"/>
    <property type="molecule type" value="Genomic_DNA"/>
</dbReference>
<dbReference type="InterPro" id="IPR003607">
    <property type="entry name" value="HD/PDEase_dom"/>
</dbReference>
<dbReference type="PROSITE" id="PS51832">
    <property type="entry name" value="HD_GYP"/>
    <property type="match status" value="1"/>
</dbReference>
<dbReference type="SMART" id="SM00471">
    <property type="entry name" value="HDc"/>
    <property type="match status" value="1"/>
</dbReference>
<evidence type="ECO:0000259" key="3">
    <source>
        <dbReference type="PROSITE" id="PS51831"/>
    </source>
</evidence>
<dbReference type="GO" id="GO:0000160">
    <property type="term" value="P:phosphorelay signal transduction system"/>
    <property type="evidence" value="ECO:0007669"/>
    <property type="project" value="InterPro"/>
</dbReference>
<accession>A0A6C2CR62</accession>
<dbReference type="PANTHER" id="PTHR45228">
    <property type="entry name" value="CYCLIC DI-GMP PHOSPHODIESTERASE TM_0186-RELATED"/>
    <property type="match status" value="1"/>
</dbReference>
<feature type="modified residue" description="4-aspartylphosphate" evidence="1">
    <location>
        <position position="111"/>
    </location>
</feature>
<dbReference type="PROSITE" id="PS50110">
    <property type="entry name" value="RESPONSE_REGULATORY"/>
    <property type="match status" value="1"/>
</dbReference>
<evidence type="ECO:0000259" key="4">
    <source>
        <dbReference type="PROSITE" id="PS51832"/>
    </source>
</evidence>
<dbReference type="CDD" id="cd19920">
    <property type="entry name" value="REC_PA4781-like"/>
    <property type="match status" value="1"/>
</dbReference>
<dbReference type="Gene3D" id="1.10.3210.10">
    <property type="entry name" value="Hypothetical protein af1432"/>
    <property type="match status" value="1"/>
</dbReference>
<dbReference type="InterPro" id="IPR011006">
    <property type="entry name" value="CheY-like_superfamily"/>
</dbReference>
<evidence type="ECO:0000313" key="5">
    <source>
        <dbReference type="EMBL" id="TYC56600.1"/>
    </source>
</evidence>
<sequence>MSRWCAGLAKEAAPEVDKQNTTHRDLRPRVVRAFWGPPIHLFGAFHVITDTLAPDPGNTRSTILIVDDVPENLEVLGELLQPLYRVRGAQSGMRALQVACSSPMPDLILLDVMMPGMDGYAVFEALRADPRTRDIPVIFVTALDGVREEEKGLELGAVDYISKPLRPTIVLARVHTQLELKKARDGLRDQNTFLEAEIARRMGENLLIQEVSIRALARLAEIRDPETGNHLRRTQAYMNVLARRLALDPRHAATLTPHTIDLIVKSAPLHDIGKVGIPDYILLKPGKLTPEEWTIMQTHARLGAEAIEHAEEDAERPVPFLAIAKEIARHHHERWDGSGYPDRLAGEAIPIAARLMALADVFDALISRRVYKDPVSLDGAREMICAGRGTHFDPDVVDAFLADLPQFADIASRYGDEAAEAAAS</sequence>
<dbReference type="Pfam" id="PF00072">
    <property type="entry name" value="Response_reg"/>
    <property type="match status" value="1"/>
</dbReference>
<keyword evidence="1" id="KW-0597">Phosphoprotein</keyword>
<gene>
    <name evidence="5" type="ORF">ETQ85_12165</name>
</gene>
<dbReference type="GO" id="GO:0008081">
    <property type="term" value="F:phosphoric diester hydrolase activity"/>
    <property type="evidence" value="ECO:0007669"/>
    <property type="project" value="UniProtKB-ARBA"/>
</dbReference>
<reference evidence="5 6" key="1">
    <citation type="submission" date="2019-01" db="EMBL/GenBank/DDBJ databases">
        <title>Zoogloea oleivorans genome sequencing and assembly.</title>
        <authorList>
            <person name="Tancsics A."/>
            <person name="Farkas M."/>
            <person name="Kriszt B."/>
            <person name="Maroti G."/>
            <person name="Horvath B."/>
        </authorList>
    </citation>
    <scope>NUCLEOTIDE SEQUENCE [LARGE SCALE GENOMIC DNA]</scope>
    <source>
        <strain evidence="5 6">Buc</strain>
    </source>
</reference>
<evidence type="ECO:0000259" key="2">
    <source>
        <dbReference type="PROSITE" id="PS50110"/>
    </source>
</evidence>
<comment type="caution">
    <text evidence="5">The sequence shown here is derived from an EMBL/GenBank/DDBJ whole genome shotgun (WGS) entry which is preliminary data.</text>
</comment>
<dbReference type="InterPro" id="IPR037522">
    <property type="entry name" value="HD_GYP_dom"/>
</dbReference>
<feature type="domain" description="HD-GYP" evidence="4">
    <location>
        <begin position="205"/>
        <end position="416"/>
    </location>
</feature>
<proteinExistence type="predicted"/>
<dbReference type="Pfam" id="PF13487">
    <property type="entry name" value="HD_5"/>
    <property type="match status" value="1"/>
</dbReference>
<feature type="domain" description="HD" evidence="3">
    <location>
        <begin position="227"/>
        <end position="365"/>
    </location>
</feature>
<dbReference type="PROSITE" id="PS51831">
    <property type="entry name" value="HD"/>
    <property type="match status" value="1"/>
</dbReference>
<dbReference type="PANTHER" id="PTHR45228:SF5">
    <property type="entry name" value="CYCLIC DI-GMP PHOSPHODIESTERASE VC_1348-RELATED"/>
    <property type="match status" value="1"/>
</dbReference>
<dbReference type="SUPFAM" id="SSF52172">
    <property type="entry name" value="CheY-like"/>
    <property type="match status" value="1"/>
</dbReference>
<dbReference type="InterPro" id="IPR001789">
    <property type="entry name" value="Sig_transdc_resp-reg_receiver"/>
</dbReference>
<dbReference type="Gene3D" id="3.40.50.2300">
    <property type="match status" value="1"/>
</dbReference>
<evidence type="ECO:0000256" key="1">
    <source>
        <dbReference type="PROSITE-ProRule" id="PRU00169"/>
    </source>
</evidence>
<evidence type="ECO:0000313" key="6">
    <source>
        <dbReference type="Proteomes" id="UP000389128"/>
    </source>
</evidence>
<feature type="domain" description="Response regulatory" evidence="2">
    <location>
        <begin position="62"/>
        <end position="178"/>
    </location>
</feature>
<dbReference type="InterPro" id="IPR006674">
    <property type="entry name" value="HD_domain"/>
</dbReference>
<keyword evidence="6" id="KW-1185">Reference proteome</keyword>
<dbReference type="SUPFAM" id="SSF109604">
    <property type="entry name" value="HD-domain/PDEase-like"/>
    <property type="match status" value="1"/>
</dbReference>